<dbReference type="GO" id="GO:0000716">
    <property type="term" value="P:transcription-coupled nucleotide-excision repair, DNA damage recognition"/>
    <property type="evidence" value="ECO:0007669"/>
    <property type="project" value="UniProtKB-UniRule"/>
</dbReference>
<dbReference type="SUPFAM" id="SSF52540">
    <property type="entry name" value="P-loop containing nucleoside triphosphate hydrolases"/>
    <property type="match status" value="4"/>
</dbReference>
<comment type="subcellular location">
    <subcellularLocation>
        <location evidence="9">Cytoplasm</location>
    </subcellularLocation>
</comment>
<dbReference type="GO" id="GO:0006355">
    <property type="term" value="P:regulation of DNA-templated transcription"/>
    <property type="evidence" value="ECO:0007669"/>
    <property type="project" value="UniProtKB-UniRule"/>
</dbReference>
<keyword evidence="2 9" id="KW-0547">Nucleotide-binding</keyword>
<keyword evidence="1 9" id="KW-0963">Cytoplasm</keyword>
<dbReference type="InterPro" id="IPR037235">
    <property type="entry name" value="TRCF-like_C_D7"/>
</dbReference>
<organism evidence="13 14">
    <name type="scientific">Stratiformator vulcanicus</name>
    <dbReference type="NCBI Taxonomy" id="2527980"/>
    <lineage>
        <taxon>Bacteria</taxon>
        <taxon>Pseudomonadati</taxon>
        <taxon>Planctomycetota</taxon>
        <taxon>Planctomycetia</taxon>
        <taxon>Planctomycetales</taxon>
        <taxon>Planctomycetaceae</taxon>
        <taxon>Stratiformator</taxon>
    </lineage>
</organism>
<dbReference type="RefSeq" id="WP_145365904.1">
    <property type="nucleotide sequence ID" value="NZ_CP036268.1"/>
</dbReference>
<dbReference type="InterPro" id="IPR036101">
    <property type="entry name" value="CarD-like/TRCF_RID_sf"/>
</dbReference>
<comment type="function">
    <text evidence="9">Couples transcription and DNA repair by recognizing RNA polymerase (RNAP) stalled at DNA lesions. Mediates ATP-dependent release of RNAP and its truncated transcript from the DNA, and recruitment of nucleotide excision repair machinery to the damaged site.</text>
</comment>
<evidence type="ECO:0000313" key="13">
    <source>
        <dbReference type="EMBL" id="QDT39791.1"/>
    </source>
</evidence>
<feature type="region of interest" description="Disordered" evidence="10">
    <location>
        <begin position="244"/>
        <end position="274"/>
    </location>
</feature>
<evidence type="ECO:0000256" key="2">
    <source>
        <dbReference type="ARBA" id="ARBA00022741"/>
    </source>
</evidence>
<dbReference type="Gene3D" id="2.40.10.170">
    <property type="match status" value="1"/>
</dbReference>
<feature type="domain" description="Helicase ATP-binding" evidence="11">
    <location>
        <begin position="611"/>
        <end position="772"/>
    </location>
</feature>
<dbReference type="PANTHER" id="PTHR47964">
    <property type="entry name" value="ATP-DEPENDENT DNA HELICASE HOMOLOG RECG, CHLOROPLASTIC"/>
    <property type="match status" value="1"/>
</dbReference>
<dbReference type="Gene3D" id="3.40.50.300">
    <property type="entry name" value="P-loop containing nucleotide triphosphate hydrolases"/>
    <property type="match status" value="2"/>
</dbReference>
<keyword evidence="8 9" id="KW-0234">DNA repair</keyword>
<dbReference type="Pfam" id="PF03461">
    <property type="entry name" value="TRCF"/>
    <property type="match status" value="1"/>
</dbReference>
<evidence type="ECO:0000256" key="7">
    <source>
        <dbReference type="ARBA" id="ARBA00023125"/>
    </source>
</evidence>
<evidence type="ECO:0000256" key="6">
    <source>
        <dbReference type="ARBA" id="ARBA00022840"/>
    </source>
</evidence>
<evidence type="ECO:0000259" key="11">
    <source>
        <dbReference type="PROSITE" id="PS51192"/>
    </source>
</evidence>
<keyword evidence="6 9" id="KW-0067">ATP-binding</keyword>
<dbReference type="Pfam" id="PF00270">
    <property type="entry name" value="DEAD"/>
    <property type="match status" value="1"/>
</dbReference>
<proteinExistence type="inferred from homology"/>
<evidence type="ECO:0000259" key="12">
    <source>
        <dbReference type="PROSITE" id="PS51194"/>
    </source>
</evidence>
<keyword evidence="5" id="KW-0347">Helicase</keyword>
<dbReference type="NCBIfam" id="TIGR00580">
    <property type="entry name" value="mfd"/>
    <property type="match status" value="1"/>
</dbReference>
<reference evidence="13 14" key="1">
    <citation type="submission" date="2019-02" db="EMBL/GenBank/DDBJ databases">
        <title>Deep-cultivation of Planctomycetes and their phenomic and genomic characterization uncovers novel biology.</title>
        <authorList>
            <person name="Wiegand S."/>
            <person name="Jogler M."/>
            <person name="Boedeker C."/>
            <person name="Pinto D."/>
            <person name="Vollmers J."/>
            <person name="Rivas-Marin E."/>
            <person name="Kohn T."/>
            <person name="Peeters S.H."/>
            <person name="Heuer A."/>
            <person name="Rast P."/>
            <person name="Oberbeckmann S."/>
            <person name="Bunk B."/>
            <person name="Jeske O."/>
            <person name="Meyerdierks A."/>
            <person name="Storesund J.E."/>
            <person name="Kallscheuer N."/>
            <person name="Luecker S."/>
            <person name="Lage O.M."/>
            <person name="Pohl T."/>
            <person name="Merkel B.J."/>
            <person name="Hornburger P."/>
            <person name="Mueller R.-W."/>
            <person name="Bruemmer F."/>
            <person name="Labrenz M."/>
            <person name="Spormann A.M."/>
            <person name="Op den Camp H."/>
            <person name="Overmann J."/>
            <person name="Amann R."/>
            <person name="Jetten M.S.M."/>
            <person name="Mascher T."/>
            <person name="Medema M.H."/>
            <person name="Devos D.P."/>
            <person name="Kaster A.-K."/>
            <person name="Ovreas L."/>
            <person name="Rohde M."/>
            <person name="Galperin M.Y."/>
            <person name="Jogler C."/>
        </authorList>
    </citation>
    <scope>NUCLEOTIDE SEQUENCE [LARGE SCALE GENOMIC DNA]</scope>
    <source>
        <strain evidence="13 14">Pan189</strain>
    </source>
</reference>
<feature type="compositionally biased region" description="Basic and acidic residues" evidence="10">
    <location>
        <begin position="257"/>
        <end position="268"/>
    </location>
</feature>
<dbReference type="CDD" id="cd17991">
    <property type="entry name" value="DEXHc_TRCF"/>
    <property type="match status" value="1"/>
</dbReference>
<dbReference type="GO" id="GO:0005737">
    <property type="term" value="C:cytoplasm"/>
    <property type="evidence" value="ECO:0007669"/>
    <property type="project" value="UniProtKB-SubCell"/>
</dbReference>
<dbReference type="InterPro" id="IPR004576">
    <property type="entry name" value="Mfd"/>
</dbReference>
<dbReference type="GO" id="GO:0016787">
    <property type="term" value="F:hydrolase activity"/>
    <property type="evidence" value="ECO:0007669"/>
    <property type="project" value="UniProtKB-KW"/>
</dbReference>
<dbReference type="SUPFAM" id="SSF143517">
    <property type="entry name" value="TRCF domain-like"/>
    <property type="match status" value="1"/>
</dbReference>
<evidence type="ECO:0000256" key="4">
    <source>
        <dbReference type="ARBA" id="ARBA00022801"/>
    </source>
</evidence>
<keyword evidence="3 9" id="KW-0227">DNA damage</keyword>
<dbReference type="Gene3D" id="3.90.1150.50">
    <property type="entry name" value="Transcription-repair-coupling factor, D7 domain"/>
    <property type="match status" value="1"/>
</dbReference>
<dbReference type="OrthoDB" id="9804325at2"/>
<evidence type="ECO:0000256" key="10">
    <source>
        <dbReference type="SAM" id="MobiDB-lite"/>
    </source>
</evidence>
<keyword evidence="14" id="KW-1185">Reference proteome</keyword>
<dbReference type="InterPro" id="IPR003711">
    <property type="entry name" value="CarD-like/TRCF_RID"/>
</dbReference>
<dbReference type="SMART" id="SM00490">
    <property type="entry name" value="HELICc"/>
    <property type="match status" value="1"/>
</dbReference>
<sequence length="1131" mass="126384">MSLTEQAEAAGLGDLPRLWADNADFGEIATLLRKRQSVSIDGAWGSACALVAATIATRPGDSTGGSEPLVCVTDDVDDFAADLSAFLSIDPVVFPAWESLPSEHSAADPVFGRRLRLIEELSAGAGPTLIVTSLPALIQPIPPREVLEDATRFVRTGDEIEPDELMGWLVSRGFERVDAVERPGEFAMRGGILDVWTADAVDPLRIEFFGDEIDGLRRFDVDTQRKVEDVEQVRLTLINVNDEASNATRNKASRERKRPENPHPENAKRNANGTSFLDLVERDTPIVLVELERLIEEARTYLDRLDDVGGLFCVEQTLAQITDHPTAAIATLGADSAERSFHLDVESVERFAGDRKRVINELASIIRPDERVLIACHNEGERRRLNEMLVAAEAEEEVSGEATATDESAFRPPLSAFRSRVSLTIGRVTKGFRLVPERLTIIGDNELFGRTEVRRLTRRKRHDARAIDTFLDLKVGDLIVHLTNGIGRYRGMKLLEKGDQQEEHLELEFADGLRVFVPVSLIHLVQKYIGAAKAAPPLSKLGGKTWARKKERVAEAVKDMAADMIRMQAARESAPGIACPPDSHWQKEFEDAFPYTETPDQVEAIHESKGDMLRERPMDRLICGDVGYGKTEVALRAAFKAVDAGRQVAVLVPTTVLCEQHLRSFSDRLAEFPITVESLSRFRSAGEQRKIVAGLKTGGVDIVIGTHRLVSKDVEFKDLGLLVIDEEQRFGVEIKESLKRLRLDVDVMTLSATPIPRTLHMSLLGIRDISNLVTPPQDRQAIETRISRWNPGLIRNAIVRELNRGGQAYFVHNRVHNIRAVADKLQAIVPEASIGIIHGQMGADELEMTLSEFVLGRIDILVATTIIESGLDIPNANTMFIHQADKYGLADLHQLRGRVGRYKHRAYCYLILEEGRTLTPNAARRLKAIEEYSELGAGFKIAMRDLEIRGAGNILGNEQSGHISSVGYELYCQLLENAVRGLKGEQAREPLTVNVDLPVSAFIPNSYIPSGRPKIETYRKFSNVRSEEELTQLVDELRDRFGPIPSPVERLIEVKRLQVFARYWKIEEIRIDQDDTAFLYRDESRIEALRQRIGRDFRVVDRKQAFCRMNCDLSDDAAVLERLKSVLRPSI</sequence>
<protein>
    <recommendedName>
        <fullName evidence="9">Transcription-repair-coupling factor</fullName>
        <shortName evidence="9">TRCF</shortName>
        <ecNumber evidence="9">3.6.4.-</ecNumber>
    </recommendedName>
</protein>
<dbReference type="SMART" id="SM00982">
    <property type="entry name" value="TRCF"/>
    <property type="match status" value="1"/>
</dbReference>
<dbReference type="Pfam" id="PF17757">
    <property type="entry name" value="UvrB_inter"/>
    <property type="match status" value="1"/>
</dbReference>
<dbReference type="InterPro" id="IPR011545">
    <property type="entry name" value="DEAD/DEAH_box_helicase_dom"/>
</dbReference>
<evidence type="ECO:0000256" key="8">
    <source>
        <dbReference type="ARBA" id="ARBA00023204"/>
    </source>
</evidence>
<name>A0A517R7J5_9PLAN</name>
<accession>A0A517R7J5</accession>
<dbReference type="GO" id="GO:0003684">
    <property type="term" value="F:damaged DNA binding"/>
    <property type="evidence" value="ECO:0007669"/>
    <property type="project" value="InterPro"/>
</dbReference>
<dbReference type="InterPro" id="IPR005118">
    <property type="entry name" value="TRCF_C"/>
</dbReference>
<evidence type="ECO:0000256" key="5">
    <source>
        <dbReference type="ARBA" id="ARBA00022806"/>
    </source>
</evidence>
<dbReference type="EMBL" id="CP036268">
    <property type="protein sequence ID" value="QDT39791.1"/>
    <property type="molecule type" value="Genomic_DNA"/>
</dbReference>
<comment type="similarity">
    <text evidence="9">In the C-terminal section; belongs to the helicase family. RecG subfamily.</text>
</comment>
<dbReference type="InterPro" id="IPR047112">
    <property type="entry name" value="RecG/Mfd"/>
</dbReference>
<keyword evidence="4 9" id="KW-0378">Hydrolase</keyword>
<dbReference type="AlphaFoldDB" id="A0A517R7J5"/>
<comment type="similarity">
    <text evidence="9">In the N-terminal section; belongs to the UvrB family.</text>
</comment>
<evidence type="ECO:0000256" key="9">
    <source>
        <dbReference type="HAMAP-Rule" id="MF_00969"/>
    </source>
</evidence>
<dbReference type="InterPro" id="IPR041471">
    <property type="entry name" value="UvrB_inter"/>
</dbReference>
<dbReference type="HAMAP" id="MF_00969">
    <property type="entry name" value="TRCF"/>
    <property type="match status" value="1"/>
</dbReference>
<dbReference type="SMART" id="SM01058">
    <property type="entry name" value="CarD_TRCF"/>
    <property type="match status" value="1"/>
</dbReference>
<dbReference type="PANTHER" id="PTHR47964:SF1">
    <property type="entry name" value="ATP-DEPENDENT DNA HELICASE HOMOLOG RECG, CHLOROPLASTIC"/>
    <property type="match status" value="1"/>
</dbReference>
<dbReference type="Pfam" id="PF02559">
    <property type="entry name" value="CarD_TRCF_RID"/>
    <property type="match status" value="1"/>
</dbReference>
<dbReference type="InterPro" id="IPR027417">
    <property type="entry name" value="P-loop_NTPase"/>
</dbReference>
<dbReference type="Gene3D" id="3.40.50.11180">
    <property type="match status" value="1"/>
</dbReference>
<dbReference type="KEGG" id="svp:Pan189_42020"/>
<dbReference type="Gene3D" id="3.30.2060.10">
    <property type="entry name" value="Penicillin-binding protein 1b domain"/>
    <property type="match status" value="1"/>
</dbReference>
<feature type="domain" description="Helicase C-terminal" evidence="12">
    <location>
        <begin position="793"/>
        <end position="947"/>
    </location>
</feature>
<dbReference type="InterPro" id="IPR001650">
    <property type="entry name" value="Helicase_C-like"/>
</dbReference>
<dbReference type="SUPFAM" id="SSF141259">
    <property type="entry name" value="CarD-like"/>
    <property type="match status" value="1"/>
</dbReference>
<evidence type="ECO:0000256" key="3">
    <source>
        <dbReference type="ARBA" id="ARBA00022763"/>
    </source>
</evidence>
<dbReference type="InterPro" id="IPR014001">
    <property type="entry name" value="Helicase_ATP-bd"/>
</dbReference>
<dbReference type="GO" id="GO:0005524">
    <property type="term" value="F:ATP binding"/>
    <property type="evidence" value="ECO:0007669"/>
    <property type="project" value="UniProtKB-UniRule"/>
</dbReference>
<dbReference type="SMART" id="SM00487">
    <property type="entry name" value="DEXDc"/>
    <property type="match status" value="1"/>
</dbReference>
<gene>
    <name evidence="13" type="primary">mfd_2</name>
    <name evidence="9" type="synonym">mfd</name>
    <name evidence="13" type="ORF">Pan189_42020</name>
</gene>
<evidence type="ECO:0000313" key="14">
    <source>
        <dbReference type="Proteomes" id="UP000317318"/>
    </source>
</evidence>
<dbReference type="GO" id="GO:0003678">
    <property type="term" value="F:DNA helicase activity"/>
    <property type="evidence" value="ECO:0007669"/>
    <property type="project" value="TreeGrafter"/>
</dbReference>
<dbReference type="PROSITE" id="PS51194">
    <property type="entry name" value="HELICASE_CTER"/>
    <property type="match status" value="1"/>
</dbReference>
<dbReference type="Proteomes" id="UP000317318">
    <property type="component" value="Chromosome"/>
</dbReference>
<dbReference type="Pfam" id="PF00271">
    <property type="entry name" value="Helicase_C"/>
    <property type="match status" value="1"/>
</dbReference>
<keyword evidence="7 9" id="KW-0238">DNA-binding</keyword>
<dbReference type="EC" id="3.6.4.-" evidence="9"/>
<evidence type="ECO:0000256" key="1">
    <source>
        <dbReference type="ARBA" id="ARBA00022490"/>
    </source>
</evidence>
<dbReference type="PROSITE" id="PS51192">
    <property type="entry name" value="HELICASE_ATP_BIND_1"/>
    <property type="match status" value="1"/>
</dbReference>